<name>A0A919TY21_9ACTN</name>
<gene>
    <name evidence="1" type="ORF">Ate02nite_71870</name>
</gene>
<comment type="caution">
    <text evidence="1">The sequence shown here is derived from an EMBL/GenBank/DDBJ whole genome shotgun (WGS) entry which is preliminary data.</text>
</comment>
<dbReference type="EMBL" id="BOMY01000046">
    <property type="protein sequence ID" value="GIF24457.1"/>
    <property type="molecule type" value="Genomic_DNA"/>
</dbReference>
<protein>
    <submittedName>
        <fullName evidence="1">Uncharacterized protein</fullName>
    </submittedName>
</protein>
<dbReference type="Proteomes" id="UP000623608">
    <property type="component" value="Unassembled WGS sequence"/>
</dbReference>
<evidence type="ECO:0000313" key="1">
    <source>
        <dbReference type="EMBL" id="GIF24457.1"/>
    </source>
</evidence>
<evidence type="ECO:0000313" key="2">
    <source>
        <dbReference type="Proteomes" id="UP000623608"/>
    </source>
</evidence>
<organism evidence="1 2">
    <name type="scientific">Paractinoplanes tereljensis</name>
    <dbReference type="NCBI Taxonomy" id="571912"/>
    <lineage>
        <taxon>Bacteria</taxon>
        <taxon>Bacillati</taxon>
        <taxon>Actinomycetota</taxon>
        <taxon>Actinomycetes</taxon>
        <taxon>Micromonosporales</taxon>
        <taxon>Micromonosporaceae</taxon>
        <taxon>Paractinoplanes</taxon>
    </lineage>
</organism>
<dbReference type="RefSeq" id="WP_203812324.1">
    <property type="nucleotide sequence ID" value="NZ_BOMY01000046.1"/>
</dbReference>
<reference evidence="1" key="1">
    <citation type="submission" date="2021-01" db="EMBL/GenBank/DDBJ databases">
        <title>Whole genome shotgun sequence of Actinoplanes tereljensis NBRC 105297.</title>
        <authorList>
            <person name="Komaki H."/>
            <person name="Tamura T."/>
        </authorList>
    </citation>
    <scope>NUCLEOTIDE SEQUENCE</scope>
    <source>
        <strain evidence="1">NBRC 105297</strain>
    </source>
</reference>
<keyword evidence="2" id="KW-1185">Reference proteome</keyword>
<sequence length="123" mass="13665">MPDYNWYSDKNVQVASDGLREAAKNWHDLADRMTTVSTSANQQTLEMSAFTVIIDGPVGTATASDLYNAYQQEFQKLTGLFKEAAIQFDAMGTALKENADWYEDADENSAQSFDGIAKGDWPH</sequence>
<accession>A0A919TY21</accession>
<dbReference type="Gene3D" id="1.10.287.1060">
    <property type="entry name" value="ESAT-6-like"/>
    <property type="match status" value="1"/>
</dbReference>
<proteinExistence type="predicted"/>
<dbReference type="AlphaFoldDB" id="A0A919TY21"/>